<accession>A0A4R6AHU4</accession>
<dbReference type="InterPro" id="IPR053149">
    <property type="entry name" value="TPK"/>
</dbReference>
<dbReference type="GO" id="GO:0004788">
    <property type="term" value="F:thiamine diphosphokinase activity"/>
    <property type="evidence" value="ECO:0007669"/>
    <property type="project" value="UniProtKB-UniRule"/>
</dbReference>
<dbReference type="Proteomes" id="UP000294562">
    <property type="component" value="Unassembled WGS sequence"/>
</dbReference>
<keyword evidence="9" id="KW-1185">Reference proteome</keyword>
<dbReference type="SUPFAM" id="SSF63862">
    <property type="entry name" value="Thiamin pyrophosphokinase, substrate-binding domain"/>
    <property type="match status" value="1"/>
</dbReference>
<proteinExistence type="predicted"/>
<gene>
    <name evidence="8" type="ORF">E2L05_19540</name>
</gene>
<evidence type="ECO:0000256" key="5">
    <source>
        <dbReference type="NCBIfam" id="TIGR01378"/>
    </source>
</evidence>
<dbReference type="OrthoDB" id="7057856at2"/>
<keyword evidence="2" id="KW-0547">Nucleotide-binding</keyword>
<organism evidence="8 9">
    <name type="scientific">Meridianimarinicoccus aquatilis</name>
    <dbReference type="NCBI Taxonomy" id="2552766"/>
    <lineage>
        <taxon>Bacteria</taxon>
        <taxon>Pseudomonadati</taxon>
        <taxon>Pseudomonadota</taxon>
        <taxon>Alphaproteobacteria</taxon>
        <taxon>Rhodobacterales</taxon>
        <taxon>Paracoccaceae</taxon>
        <taxon>Meridianimarinicoccus</taxon>
    </lineage>
</organism>
<dbReference type="InterPro" id="IPR036759">
    <property type="entry name" value="TPK_catalytic_sf"/>
</dbReference>
<name>A0A4R6AHU4_9RHOB</name>
<dbReference type="InterPro" id="IPR007371">
    <property type="entry name" value="TPK_catalytic"/>
</dbReference>
<dbReference type="PANTHER" id="PTHR41299:SF1">
    <property type="entry name" value="THIAMINE PYROPHOSPHOKINASE"/>
    <property type="match status" value="1"/>
</dbReference>
<dbReference type="GO" id="GO:0005524">
    <property type="term" value="F:ATP binding"/>
    <property type="evidence" value="ECO:0007669"/>
    <property type="project" value="UniProtKB-KW"/>
</dbReference>
<dbReference type="InterPro" id="IPR007373">
    <property type="entry name" value="Thiamin_PyroPKinase_B1-bd"/>
</dbReference>
<dbReference type="InterPro" id="IPR006282">
    <property type="entry name" value="Thi_PPkinase"/>
</dbReference>
<evidence type="ECO:0000256" key="3">
    <source>
        <dbReference type="ARBA" id="ARBA00022777"/>
    </source>
</evidence>
<evidence type="ECO:0000259" key="6">
    <source>
        <dbReference type="Pfam" id="PF04263"/>
    </source>
</evidence>
<dbReference type="GO" id="GO:0009229">
    <property type="term" value="P:thiamine diphosphate biosynthetic process"/>
    <property type="evidence" value="ECO:0007669"/>
    <property type="project" value="InterPro"/>
</dbReference>
<keyword evidence="1 8" id="KW-0808">Transferase</keyword>
<dbReference type="Gene3D" id="3.40.50.10240">
    <property type="entry name" value="Thiamin pyrophosphokinase, catalytic domain"/>
    <property type="match status" value="1"/>
</dbReference>
<dbReference type="EMBL" id="SMZO01000089">
    <property type="protein sequence ID" value="TDL83490.1"/>
    <property type="molecule type" value="Genomic_DNA"/>
</dbReference>
<evidence type="ECO:0000256" key="1">
    <source>
        <dbReference type="ARBA" id="ARBA00022679"/>
    </source>
</evidence>
<dbReference type="CDD" id="cd07995">
    <property type="entry name" value="TPK"/>
    <property type="match status" value="1"/>
</dbReference>
<dbReference type="GO" id="GO:0006772">
    <property type="term" value="P:thiamine metabolic process"/>
    <property type="evidence" value="ECO:0007669"/>
    <property type="project" value="UniProtKB-UniRule"/>
</dbReference>
<dbReference type="EC" id="2.7.6.2" evidence="5"/>
<dbReference type="NCBIfam" id="TIGR01378">
    <property type="entry name" value="thi_PPkinase"/>
    <property type="match status" value="1"/>
</dbReference>
<keyword evidence="3 8" id="KW-0418">Kinase</keyword>
<dbReference type="AlphaFoldDB" id="A0A4R6AHU4"/>
<feature type="domain" description="Thiamin pyrophosphokinase thiamin-binding" evidence="7">
    <location>
        <begin position="148"/>
        <end position="199"/>
    </location>
</feature>
<dbReference type="InterPro" id="IPR036371">
    <property type="entry name" value="TPK_B1-bd_sf"/>
</dbReference>
<evidence type="ECO:0000256" key="2">
    <source>
        <dbReference type="ARBA" id="ARBA00022741"/>
    </source>
</evidence>
<dbReference type="Pfam" id="PF04265">
    <property type="entry name" value="TPK_B1_binding"/>
    <property type="match status" value="1"/>
</dbReference>
<keyword evidence="4" id="KW-0067">ATP-binding</keyword>
<evidence type="ECO:0000313" key="8">
    <source>
        <dbReference type="EMBL" id="TDL83490.1"/>
    </source>
</evidence>
<sequence>MVPAPLVHAAGPVTLAGGGPICADDLEACLALSDKLVAADGGANRLLELRQTPDAVIGDMDSLSADSAAMLQDVLYPVAEQDSTDFEKCLTRIAAPLVLAVGFTEGRVDHALAAFNGLVRHFGRRCVIVSRREVITLTPPELTLALTAGDRVSLFPLQRVTGTSRGLHWPIDGIEFTPGGVVGTSNRADGAVSLTVDAPGMVLFLPRRSLGPLLEGLTRAPHWN</sequence>
<dbReference type="GO" id="GO:0030975">
    <property type="term" value="F:thiamine binding"/>
    <property type="evidence" value="ECO:0007669"/>
    <property type="project" value="InterPro"/>
</dbReference>
<dbReference type="Pfam" id="PF04263">
    <property type="entry name" value="TPK_catalytic"/>
    <property type="match status" value="1"/>
</dbReference>
<evidence type="ECO:0000313" key="9">
    <source>
        <dbReference type="Proteomes" id="UP000294562"/>
    </source>
</evidence>
<dbReference type="PANTHER" id="PTHR41299">
    <property type="entry name" value="THIAMINE PYROPHOSPHOKINASE"/>
    <property type="match status" value="1"/>
</dbReference>
<feature type="domain" description="Thiamin pyrophosphokinase catalytic" evidence="6">
    <location>
        <begin position="32"/>
        <end position="122"/>
    </location>
</feature>
<dbReference type="SUPFAM" id="SSF63999">
    <property type="entry name" value="Thiamin pyrophosphokinase, catalytic domain"/>
    <property type="match status" value="1"/>
</dbReference>
<evidence type="ECO:0000259" key="7">
    <source>
        <dbReference type="Pfam" id="PF04265"/>
    </source>
</evidence>
<comment type="caution">
    <text evidence="8">The sequence shown here is derived from an EMBL/GenBank/DDBJ whole genome shotgun (WGS) entry which is preliminary data.</text>
</comment>
<protein>
    <recommendedName>
        <fullName evidence="5">Thiamine diphosphokinase</fullName>
        <ecNumber evidence="5">2.7.6.2</ecNumber>
    </recommendedName>
</protein>
<reference evidence="8 9" key="1">
    <citation type="submission" date="2019-03" db="EMBL/GenBank/DDBJ databases">
        <title>Rhodobacteraceae bacterium SM1902, a new member of the family Rhodobacteraceae isolated from Yantai.</title>
        <authorList>
            <person name="Sun Y."/>
        </authorList>
    </citation>
    <scope>NUCLEOTIDE SEQUENCE [LARGE SCALE GENOMIC DNA]</scope>
    <source>
        <strain evidence="8 9">SM1902</strain>
    </source>
</reference>
<dbReference type="GO" id="GO:0016301">
    <property type="term" value="F:kinase activity"/>
    <property type="evidence" value="ECO:0007669"/>
    <property type="project" value="UniProtKB-KW"/>
</dbReference>
<evidence type="ECO:0000256" key="4">
    <source>
        <dbReference type="ARBA" id="ARBA00022840"/>
    </source>
</evidence>